<reference evidence="2 3" key="1">
    <citation type="journal article" date="2019" name="Int. J. Syst. Evol. Microbiol.">
        <title>The Global Catalogue of Microorganisms (GCM) 10K type strain sequencing project: providing services to taxonomists for standard genome sequencing and annotation.</title>
        <authorList>
            <consortium name="The Broad Institute Genomics Platform"/>
            <consortium name="The Broad Institute Genome Sequencing Center for Infectious Disease"/>
            <person name="Wu L."/>
            <person name="Ma J."/>
        </authorList>
    </citation>
    <scope>NUCLEOTIDE SEQUENCE [LARGE SCALE GENOMIC DNA]</scope>
    <source>
        <strain evidence="2 3">JCM 6924</strain>
    </source>
</reference>
<proteinExistence type="predicted"/>
<organism evidence="2 3">
    <name type="scientific">Streptomyces levis</name>
    <dbReference type="NCBI Taxonomy" id="285566"/>
    <lineage>
        <taxon>Bacteria</taxon>
        <taxon>Bacillati</taxon>
        <taxon>Actinomycetota</taxon>
        <taxon>Actinomycetes</taxon>
        <taxon>Kitasatosporales</taxon>
        <taxon>Streptomycetaceae</taxon>
        <taxon>Streptomyces</taxon>
    </lineage>
</organism>
<name>A0ABN3N879_9ACTN</name>
<evidence type="ECO:0000256" key="1">
    <source>
        <dbReference type="SAM" id="Phobius"/>
    </source>
</evidence>
<dbReference type="RefSeq" id="WP_344533312.1">
    <property type="nucleotide sequence ID" value="NZ_BAAATM010000002.1"/>
</dbReference>
<evidence type="ECO:0000313" key="2">
    <source>
        <dbReference type="EMBL" id="GAA2516114.1"/>
    </source>
</evidence>
<dbReference type="EMBL" id="BAAATM010000002">
    <property type="protein sequence ID" value="GAA2516114.1"/>
    <property type="molecule type" value="Genomic_DNA"/>
</dbReference>
<keyword evidence="1" id="KW-0812">Transmembrane</keyword>
<evidence type="ECO:0000313" key="3">
    <source>
        <dbReference type="Proteomes" id="UP001501095"/>
    </source>
</evidence>
<feature type="transmembrane region" description="Helical" evidence="1">
    <location>
        <begin position="33"/>
        <end position="52"/>
    </location>
</feature>
<comment type="caution">
    <text evidence="2">The sequence shown here is derived from an EMBL/GenBank/DDBJ whole genome shotgun (WGS) entry which is preliminary data.</text>
</comment>
<keyword evidence="1" id="KW-0472">Membrane</keyword>
<gene>
    <name evidence="2" type="ORF">GCM10010423_04460</name>
</gene>
<dbReference type="Proteomes" id="UP001501095">
    <property type="component" value="Unassembled WGS sequence"/>
</dbReference>
<keyword evidence="3" id="KW-1185">Reference proteome</keyword>
<keyword evidence="1" id="KW-1133">Transmembrane helix</keyword>
<sequence length="78" mass="8588">MTLPKPLKNALIVVLTYVCVVLIMRYRRDGMDWGPALLIGLLVTPLALLLSAGRDRLMAKATSAGRRARARRRGEAAE</sequence>
<protein>
    <submittedName>
        <fullName evidence="2">Uncharacterized protein</fullName>
    </submittedName>
</protein>
<accession>A0ABN3N879</accession>
<feature type="transmembrane region" description="Helical" evidence="1">
    <location>
        <begin position="7"/>
        <end position="27"/>
    </location>
</feature>